<evidence type="ECO:0000259" key="6">
    <source>
        <dbReference type="Pfam" id="PF12698"/>
    </source>
</evidence>
<dbReference type="Pfam" id="PF12698">
    <property type="entry name" value="ABC2_membrane_3"/>
    <property type="match status" value="1"/>
</dbReference>
<dbReference type="Proteomes" id="UP000002754">
    <property type="component" value="Unassembled WGS sequence"/>
</dbReference>
<keyword evidence="4 5" id="KW-0472">Membrane</keyword>
<evidence type="ECO:0000313" key="9">
    <source>
        <dbReference type="EMBL" id="THG91210.1"/>
    </source>
</evidence>
<feature type="transmembrane region" description="Helical" evidence="5">
    <location>
        <begin position="46"/>
        <end position="70"/>
    </location>
</feature>
<dbReference type="OrthoDB" id="3182222at2"/>
<reference evidence="8 10" key="2">
    <citation type="journal article" date="2014" name="Genome Announc.">
        <title>Draft Genome Sequence of Bacillus alcalophilus AV1934, a Classic Alkaliphile Isolated from Human Feces in 1934.</title>
        <authorList>
            <person name="Attie O."/>
            <person name="Jayaprakash A."/>
            <person name="Shah H."/>
            <person name="Paulsen I.T."/>
            <person name="Morino M."/>
            <person name="Takahashi Y."/>
            <person name="Narumi I."/>
            <person name="Sachidanandam R."/>
            <person name="Satoh K."/>
            <person name="Ito M."/>
            <person name="Krulwich T.A."/>
        </authorList>
    </citation>
    <scope>NUCLEOTIDE SEQUENCE [LARGE SCALE GENOMIC DNA]</scope>
    <source>
        <strain evidence="8 10">AV1934</strain>
    </source>
</reference>
<evidence type="ECO:0000256" key="1">
    <source>
        <dbReference type="ARBA" id="ARBA00004141"/>
    </source>
</evidence>
<dbReference type="Proteomes" id="UP000297014">
    <property type="component" value="Unassembled WGS sequence"/>
</dbReference>
<feature type="transmembrane region" description="Helical" evidence="5">
    <location>
        <begin position="208"/>
        <end position="226"/>
    </location>
</feature>
<gene>
    <name evidence="9" type="ORF">AJ85_06330</name>
    <name evidence="7" type="ORF">BalcAV0582</name>
    <name evidence="8" type="ORF">BALCAV_0205965</name>
</gene>
<accession>J8TNI5</accession>
<evidence type="ECO:0000256" key="3">
    <source>
        <dbReference type="ARBA" id="ARBA00022989"/>
    </source>
</evidence>
<evidence type="ECO:0000256" key="5">
    <source>
        <dbReference type="SAM" id="Phobius"/>
    </source>
</evidence>
<dbReference type="EMBL" id="ALPT02000014">
    <property type="protein sequence ID" value="KGA98183.1"/>
    <property type="molecule type" value="Genomic_DNA"/>
</dbReference>
<feature type="transmembrane region" description="Helical" evidence="5">
    <location>
        <begin position="91"/>
        <end position="116"/>
    </location>
</feature>
<dbReference type="PANTHER" id="PTHR43471">
    <property type="entry name" value="ABC TRANSPORTER PERMEASE"/>
    <property type="match status" value="1"/>
</dbReference>
<evidence type="ECO:0000313" key="7">
    <source>
        <dbReference type="EMBL" id="AFV25658.1"/>
    </source>
</evidence>
<proteinExistence type="predicted"/>
<reference evidence="7" key="1">
    <citation type="submission" date="2012-07" db="EMBL/GenBank/DDBJ databases">
        <title>A Draft Genome for Bacillus alcalophilus strain ATCC 27647.</title>
        <authorList>
            <person name="Attie O."/>
            <person name="Jayaprakash A."/>
            <person name="Sachidanandam R."/>
            <person name="Shah H."/>
            <person name="Paulsen I."/>
            <person name="Morino M."/>
            <person name="Ito M."/>
            <person name="Krulwich T."/>
        </authorList>
    </citation>
    <scope>NUCLEOTIDE SEQUENCE</scope>
    <source>
        <strain evidence="7">ATCC 27647</strain>
    </source>
</reference>
<evidence type="ECO:0000256" key="2">
    <source>
        <dbReference type="ARBA" id="ARBA00022692"/>
    </source>
</evidence>
<keyword evidence="3 5" id="KW-1133">Transmembrane helix</keyword>
<name>J8TNI5_ALKAL</name>
<keyword evidence="10" id="KW-1185">Reference proteome</keyword>
<comment type="subcellular location">
    <subcellularLocation>
        <location evidence="1">Membrane</location>
        <topology evidence="1">Multi-pass membrane protein</topology>
    </subcellularLocation>
</comment>
<keyword evidence="2 5" id="KW-0812">Transmembrane</keyword>
<dbReference type="AlphaFoldDB" id="J8TNI5"/>
<evidence type="ECO:0000313" key="8">
    <source>
        <dbReference type="EMBL" id="KGA98183.1"/>
    </source>
</evidence>
<feature type="transmembrane region" description="Helical" evidence="5">
    <location>
        <begin position="155"/>
        <end position="174"/>
    </location>
</feature>
<dbReference type="EMBL" id="JALP01000084">
    <property type="protein sequence ID" value="THG91210.1"/>
    <property type="molecule type" value="Genomic_DNA"/>
</dbReference>
<dbReference type="RefSeq" id="WP_003321050.1">
    <property type="nucleotide sequence ID" value="NZ_ALPT02000014.1"/>
</dbReference>
<reference evidence="9 11" key="3">
    <citation type="submission" date="2014-01" db="EMBL/GenBank/DDBJ databases">
        <title>Draft genome sequencing of Bacillus alcalophilus CGMCC 1.3604.</title>
        <authorList>
            <person name="Yang J."/>
            <person name="Diao L."/>
            <person name="Yang S."/>
        </authorList>
    </citation>
    <scope>NUCLEOTIDE SEQUENCE [LARGE SCALE GENOMIC DNA]</scope>
    <source>
        <strain evidence="9 11">CGMCC 1.3604</strain>
    </source>
</reference>
<evidence type="ECO:0000313" key="11">
    <source>
        <dbReference type="Proteomes" id="UP000297014"/>
    </source>
</evidence>
<evidence type="ECO:0000313" key="10">
    <source>
        <dbReference type="Proteomes" id="UP000002754"/>
    </source>
</evidence>
<dbReference type="GO" id="GO:0140359">
    <property type="term" value="F:ABC-type transporter activity"/>
    <property type="evidence" value="ECO:0007669"/>
    <property type="project" value="InterPro"/>
</dbReference>
<dbReference type="InterPro" id="IPR013525">
    <property type="entry name" value="ABC2_TM"/>
</dbReference>
<sequence length="232" mass="25768">MLSLKRIQTIFIKDYKDLMKNSYMLSTAIMPLLFAFLFGRGEEVELIVSIVPITLAMVIVGSFVQAAMIAEEKEKNTLRGLLLSPLSTSEVFIGKSLLSAVLTAIMIAGVILISGFPIPENTLLFIVAIFISLVIYIGIGTILGLMSRTVMETTVVGMPVLIIFGMSSLFRNFFESEWLFNILSYLPDVQFATLVLNLHQGLPVGENLVILGIWALVTIVITVLIYKRRRFD</sequence>
<feature type="transmembrane region" description="Helical" evidence="5">
    <location>
        <begin position="122"/>
        <end position="143"/>
    </location>
</feature>
<dbReference type="EMBL" id="JX399235">
    <property type="protein sequence ID" value="AFV25658.1"/>
    <property type="molecule type" value="Genomic_DNA"/>
</dbReference>
<dbReference type="eggNOG" id="COG0842">
    <property type="taxonomic scope" value="Bacteria"/>
</dbReference>
<dbReference type="STRING" id="1218173.BALCAV_0205965"/>
<organism evidence="8 10">
    <name type="scientific">Alkalihalobacillus alcalophilus ATCC 27647 = CGMCC 1.3604</name>
    <dbReference type="NCBI Taxonomy" id="1218173"/>
    <lineage>
        <taxon>Bacteria</taxon>
        <taxon>Bacillati</taxon>
        <taxon>Bacillota</taxon>
        <taxon>Bacilli</taxon>
        <taxon>Bacillales</taxon>
        <taxon>Bacillaceae</taxon>
        <taxon>Alkalihalobacillus</taxon>
    </lineage>
</organism>
<evidence type="ECO:0000256" key="4">
    <source>
        <dbReference type="ARBA" id="ARBA00023136"/>
    </source>
</evidence>
<dbReference type="PANTHER" id="PTHR43471:SF1">
    <property type="entry name" value="ABC TRANSPORTER PERMEASE PROTEIN NOSY-RELATED"/>
    <property type="match status" value="1"/>
</dbReference>
<feature type="transmembrane region" description="Helical" evidence="5">
    <location>
        <begin position="21"/>
        <end position="40"/>
    </location>
</feature>
<protein>
    <submittedName>
        <fullName evidence="8">ABC transporter</fullName>
    </submittedName>
    <submittedName>
        <fullName evidence="7">Sodium ion efflux transporter</fullName>
    </submittedName>
</protein>
<feature type="domain" description="ABC-2 type transporter transmembrane" evidence="6">
    <location>
        <begin position="50"/>
        <end position="224"/>
    </location>
</feature>
<dbReference type="GO" id="GO:0016020">
    <property type="term" value="C:membrane"/>
    <property type="evidence" value="ECO:0007669"/>
    <property type="project" value="UniProtKB-SubCell"/>
</dbReference>